<dbReference type="PROSITE" id="PS50109">
    <property type="entry name" value="HIS_KIN"/>
    <property type="match status" value="1"/>
</dbReference>
<evidence type="ECO:0000256" key="7">
    <source>
        <dbReference type="ARBA" id="ARBA00022741"/>
    </source>
</evidence>
<evidence type="ECO:0000256" key="5">
    <source>
        <dbReference type="ARBA" id="ARBA00022553"/>
    </source>
</evidence>
<evidence type="ECO:0000256" key="12">
    <source>
        <dbReference type="SAM" id="Phobius"/>
    </source>
</evidence>
<dbReference type="InterPro" id="IPR035965">
    <property type="entry name" value="PAS-like_dom_sf"/>
</dbReference>
<dbReference type="PANTHER" id="PTHR45453">
    <property type="entry name" value="PHOSPHATE REGULON SENSOR PROTEIN PHOR"/>
    <property type="match status" value="1"/>
</dbReference>
<protein>
    <recommendedName>
        <fullName evidence="3">histidine kinase</fullName>
        <ecNumber evidence="3">2.7.13.3</ecNumber>
    </recommendedName>
</protein>
<dbReference type="InterPro" id="IPR013767">
    <property type="entry name" value="PAS_fold"/>
</dbReference>
<dbReference type="Pfam" id="PF00512">
    <property type="entry name" value="HisKA"/>
    <property type="match status" value="1"/>
</dbReference>
<dbReference type="PROSITE" id="PS50885">
    <property type="entry name" value="HAMP"/>
    <property type="match status" value="1"/>
</dbReference>
<dbReference type="InterPro" id="IPR003660">
    <property type="entry name" value="HAMP_dom"/>
</dbReference>
<dbReference type="SUPFAM" id="SSF55874">
    <property type="entry name" value="ATPase domain of HSP90 chaperone/DNA topoisomerase II/histidine kinase"/>
    <property type="match status" value="1"/>
</dbReference>
<dbReference type="GO" id="GO:0000155">
    <property type="term" value="F:phosphorelay sensor kinase activity"/>
    <property type="evidence" value="ECO:0007669"/>
    <property type="project" value="InterPro"/>
</dbReference>
<evidence type="ECO:0000256" key="10">
    <source>
        <dbReference type="ARBA" id="ARBA00023012"/>
    </source>
</evidence>
<dbReference type="InterPro" id="IPR005467">
    <property type="entry name" value="His_kinase_dom"/>
</dbReference>
<dbReference type="SMART" id="SM00304">
    <property type="entry name" value="HAMP"/>
    <property type="match status" value="1"/>
</dbReference>
<dbReference type="CDD" id="cd06225">
    <property type="entry name" value="HAMP"/>
    <property type="match status" value="1"/>
</dbReference>
<dbReference type="GO" id="GO:0005886">
    <property type="term" value="C:plasma membrane"/>
    <property type="evidence" value="ECO:0007669"/>
    <property type="project" value="UniProtKB-SubCell"/>
</dbReference>
<dbReference type="Pfam" id="PF00989">
    <property type="entry name" value="PAS"/>
    <property type="match status" value="1"/>
</dbReference>
<feature type="domain" description="Histidine kinase" evidence="13">
    <location>
        <begin position="372"/>
        <end position="591"/>
    </location>
</feature>
<dbReference type="GO" id="GO:0005524">
    <property type="term" value="F:ATP binding"/>
    <property type="evidence" value="ECO:0007669"/>
    <property type="project" value="UniProtKB-KW"/>
</dbReference>
<keyword evidence="5" id="KW-0597">Phosphoprotein</keyword>
<keyword evidence="11 12" id="KW-0472">Membrane</keyword>
<dbReference type="Pfam" id="PF00672">
    <property type="entry name" value="HAMP"/>
    <property type="match status" value="1"/>
</dbReference>
<dbReference type="PROSITE" id="PS50112">
    <property type="entry name" value="PAS"/>
    <property type="match status" value="1"/>
</dbReference>
<keyword evidence="17" id="KW-1185">Reference proteome</keyword>
<dbReference type="CDD" id="cd00130">
    <property type="entry name" value="PAS"/>
    <property type="match status" value="1"/>
</dbReference>
<dbReference type="SMART" id="SM00388">
    <property type="entry name" value="HisKA"/>
    <property type="match status" value="1"/>
</dbReference>
<dbReference type="GO" id="GO:0016036">
    <property type="term" value="P:cellular response to phosphate starvation"/>
    <property type="evidence" value="ECO:0007669"/>
    <property type="project" value="TreeGrafter"/>
</dbReference>
<feature type="domain" description="HAMP" evidence="15">
    <location>
        <begin position="191"/>
        <end position="243"/>
    </location>
</feature>
<dbReference type="NCBIfam" id="TIGR00229">
    <property type="entry name" value="sensory_box"/>
    <property type="match status" value="1"/>
</dbReference>
<evidence type="ECO:0000256" key="8">
    <source>
        <dbReference type="ARBA" id="ARBA00022777"/>
    </source>
</evidence>
<dbReference type="FunFam" id="1.10.287.130:FF:000008">
    <property type="entry name" value="Two-component sensor histidine kinase"/>
    <property type="match status" value="1"/>
</dbReference>
<keyword evidence="10" id="KW-0902">Two-component regulatory system</keyword>
<keyword evidence="7" id="KW-0547">Nucleotide-binding</keyword>
<evidence type="ECO:0000256" key="2">
    <source>
        <dbReference type="ARBA" id="ARBA00004236"/>
    </source>
</evidence>
<comment type="catalytic activity">
    <reaction evidence="1">
        <text>ATP + protein L-histidine = ADP + protein N-phospho-L-histidine.</text>
        <dbReference type="EC" id="2.7.13.3"/>
    </reaction>
</comment>
<dbReference type="InterPro" id="IPR050351">
    <property type="entry name" value="BphY/WalK/GraS-like"/>
</dbReference>
<dbReference type="SUPFAM" id="SSF55785">
    <property type="entry name" value="PYP-like sensor domain (PAS domain)"/>
    <property type="match status" value="1"/>
</dbReference>
<evidence type="ECO:0000256" key="11">
    <source>
        <dbReference type="ARBA" id="ARBA00023136"/>
    </source>
</evidence>
<dbReference type="SUPFAM" id="SSF158472">
    <property type="entry name" value="HAMP domain-like"/>
    <property type="match status" value="1"/>
</dbReference>
<keyword evidence="8" id="KW-0418">Kinase</keyword>
<dbReference type="SUPFAM" id="SSF47384">
    <property type="entry name" value="Homodimeric domain of signal transducing histidine kinase"/>
    <property type="match status" value="1"/>
</dbReference>
<reference evidence="16" key="1">
    <citation type="journal article" date="2021" name="Microb. Physiol.">
        <title>Proteogenomic Insights into the Physiology of Marine, Sulfate-Reducing, Filamentous Desulfonema limicola and Desulfonema magnum.</title>
        <authorList>
            <person name="Schnaars V."/>
            <person name="Wohlbrand L."/>
            <person name="Scheve S."/>
            <person name="Hinrichs C."/>
            <person name="Reinhardt R."/>
            <person name="Rabus R."/>
        </authorList>
    </citation>
    <scope>NUCLEOTIDE SEQUENCE</scope>
    <source>
        <strain evidence="16">4be13</strain>
    </source>
</reference>
<evidence type="ECO:0000259" key="14">
    <source>
        <dbReference type="PROSITE" id="PS50112"/>
    </source>
</evidence>
<evidence type="ECO:0000313" key="16">
    <source>
        <dbReference type="EMBL" id="QTA90346.1"/>
    </source>
</evidence>
<dbReference type="Gene3D" id="3.30.450.20">
    <property type="entry name" value="PAS domain"/>
    <property type="match status" value="2"/>
</dbReference>
<dbReference type="AlphaFoldDB" id="A0A975BRG8"/>
<dbReference type="KEGG" id="dmm:dnm_064070"/>
<dbReference type="Gene3D" id="1.10.287.130">
    <property type="match status" value="1"/>
</dbReference>
<dbReference type="GO" id="GO:0006355">
    <property type="term" value="P:regulation of DNA-templated transcription"/>
    <property type="evidence" value="ECO:0007669"/>
    <property type="project" value="InterPro"/>
</dbReference>
<comment type="subcellular location">
    <subcellularLocation>
        <location evidence="2">Cell membrane</location>
    </subcellularLocation>
</comment>
<gene>
    <name evidence="16" type="ORF">dnm_064070</name>
</gene>
<dbReference type="InterPro" id="IPR036097">
    <property type="entry name" value="HisK_dim/P_sf"/>
</dbReference>
<name>A0A975BRG8_9BACT</name>
<accession>A0A975BRG8</accession>
<dbReference type="Proteomes" id="UP000663722">
    <property type="component" value="Chromosome"/>
</dbReference>
<dbReference type="InterPro" id="IPR003594">
    <property type="entry name" value="HATPase_dom"/>
</dbReference>
<evidence type="ECO:0000256" key="6">
    <source>
        <dbReference type="ARBA" id="ARBA00022679"/>
    </source>
</evidence>
<evidence type="ECO:0000313" key="17">
    <source>
        <dbReference type="Proteomes" id="UP000663722"/>
    </source>
</evidence>
<keyword evidence="12" id="KW-0812">Transmembrane</keyword>
<dbReference type="SMART" id="SM00091">
    <property type="entry name" value="PAS"/>
    <property type="match status" value="2"/>
</dbReference>
<dbReference type="CDD" id="cd00082">
    <property type="entry name" value="HisKA"/>
    <property type="match status" value="1"/>
</dbReference>
<dbReference type="Pfam" id="PF02518">
    <property type="entry name" value="HATPase_c"/>
    <property type="match status" value="1"/>
</dbReference>
<dbReference type="Gene3D" id="3.30.565.10">
    <property type="entry name" value="Histidine kinase-like ATPase, C-terminal domain"/>
    <property type="match status" value="1"/>
</dbReference>
<keyword evidence="4" id="KW-1003">Cell membrane</keyword>
<dbReference type="Gene3D" id="1.10.8.500">
    <property type="entry name" value="HAMP domain in histidine kinase"/>
    <property type="match status" value="1"/>
</dbReference>
<proteinExistence type="predicted"/>
<dbReference type="FunFam" id="3.30.565.10:FF:000006">
    <property type="entry name" value="Sensor histidine kinase WalK"/>
    <property type="match status" value="1"/>
</dbReference>
<feature type="transmembrane region" description="Helical" evidence="12">
    <location>
        <begin position="6"/>
        <end position="29"/>
    </location>
</feature>
<evidence type="ECO:0000256" key="4">
    <source>
        <dbReference type="ARBA" id="ARBA00022475"/>
    </source>
</evidence>
<evidence type="ECO:0000256" key="3">
    <source>
        <dbReference type="ARBA" id="ARBA00012438"/>
    </source>
</evidence>
<organism evidence="16 17">
    <name type="scientific">Desulfonema magnum</name>
    <dbReference type="NCBI Taxonomy" id="45655"/>
    <lineage>
        <taxon>Bacteria</taxon>
        <taxon>Pseudomonadati</taxon>
        <taxon>Thermodesulfobacteriota</taxon>
        <taxon>Desulfobacteria</taxon>
        <taxon>Desulfobacterales</taxon>
        <taxon>Desulfococcaceae</taxon>
        <taxon>Desulfonema</taxon>
    </lineage>
</organism>
<dbReference type="InterPro" id="IPR000014">
    <property type="entry name" value="PAS"/>
</dbReference>
<dbReference type="InterPro" id="IPR003661">
    <property type="entry name" value="HisK_dim/P_dom"/>
</dbReference>
<dbReference type="EC" id="2.7.13.3" evidence="3"/>
<feature type="transmembrane region" description="Helical" evidence="12">
    <location>
        <begin position="171"/>
        <end position="189"/>
    </location>
</feature>
<dbReference type="InterPro" id="IPR036890">
    <property type="entry name" value="HATPase_C_sf"/>
</dbReference>
<sequence length="592" mass="66832">MKRKRLIWQLYSSYMLIILFSLVMVIWYASHSFQQFFLNQTIANLKTRSQILEKQISQYLSSPDPASVDYICKDIGKAASTRITVILPDGKVIGDSEKNPGNMDNHGDRSEVIRAAAGQTGTAIRYSSTLEQRMMYVATPLKTDNRVKGILRTSIPLNAIDVRLQSIRIRIALGGFFIALLASGIFFYVSRIISRPIEEMKKGADLFAKGELEHRLAAPNTKEMASLAEAMNQMAIRLQERMETVINQRNEYRAVLSSMKEGVIALDMEEYILSINQAAENMLGTYASGLKGRSLQELIRNQELNDFVANTLSTGKTAERDIVLYHKRERILNIRTTPLCNLNETRIGILVVLNDVTRLRHLENVRSDFVANVSHEIRTPLTAIKGFVETLRNDAGDNPEEAGRFLNIIEKHVNRLVAIIEDLLLLSRIEQEDQIRQIQLDERSVKSVILSSVQICQAKAEEKHIRIIPSYDDKLMARTDSQLIEQAVINLLDNAVKYTREHGEIHADAFRKDAEIIISIKDNGIGIEKKHLPRLFERFYRIDNARSRKLGGTGLGLAIVKHITQAHGGYVTVDSTLGEGSTFKIHLPDITP</sequence>
<evidence type="ECO:0000259" key="13">
    <source>
        <dbReference type="PROSITE" id="PS50109"/>
    </source>
</evidence>
<dbReference type="GO" id="GO:0004721">
    <property type="term" value="F:phosphoprotein phosphatase activity"/>
    <property type="evidence" value="ECO:0007669"/>
    <property type="project" value="TreeGrafter"/>
</dbReference>
<dbReference type="RefSeq" id="WP_207678589.1">
    <property type="nucleotide sequence ID" value="NZ_CP061800.1"/>
</dbReference>
<dbReference type="InterPro" id="IPR004358">
    <property type="entry name" value="Sig_transdc_His_kin-like_C"/>
</dbReference>
<dbReference type="PANTHER" id="PTHR45453:SF1">
    <property type="entry name" value="PHOSPHATE REGULON SENSOR PROTEIN PHOR"/>
    <property type="match status" value="1"/>
</dbReference>
<keyword evidence="9" id="KW-0067">ATP-binding</keyword>
<dbReference type="EMBL" id="CP061800">
    <property type="protein sequence ID" value="QTA90346.1"/>
    <property type="molecule type" value="Genomic_DNA"/>
</dbReference>
<dbReference type="PRINTS" id="PR00344">
    <property type="entry name" value="BCTRLSENSOR"/>
</dbReference>
<dbReference type="NCBIfam" id="NF046044">
    <property type="entry name" value="PnpS"/>
    <property type="match status" value="1"/>
</dbReference>
<evidence type="ECO:0000256" key="9">
    <source>
        <dbReference type="ARBA" id="ARBA00022840"/>
    </source>
</evidence>
<dbReference type="SMART" id="SM00387">
    <property type="entry name" value="HATPase_c"/>
    <property type="match status" value="1"/>
</dbReference>
<evidence type="ECO:0000259" key="15">
    <source>
        <dbReference type="PROSITE" id="PS50885"/>
    </source>
</evidence>
<keyword evidence="12" id="KW-1133">Transmembrane helix</keyword>
<keyword evidence="6" id="KW-0808">Transferase</keyword>
<evidence type="ECO:0000256" key="1">
    <source>
        <dbReference type="ARBA" id="ARBA00000085"/>
    </source>
</evidence>
<feature type="domain" description="PAS" evidence="14">
    <location>
        <begin position="248"/>
        <end position="303"/>
    </location>
</feature>
<dbReference type="CDD" id="cd00075">
    <property type="entry name" value="HATPase"/>
    <property type="match status" value="1"/>
</dbReference>